<sequence>MKKFSILCMTAMSLFTAHASERNADMGIGAPEESFIPSPLSLELHPRPFAERTLGRVTEQADTRVIYRLLFDTHFSIALRSPQETLTRRGVSVVGDGLTYALREHMLDTALYNFIDDRLLRLGGSFSGFLRDILSGDEWHKHTPSPSEIQFMEDRDRYTGFQKGIRPFRDDPYAFMSYGWRDIERTILLENSLRLTFEQWQEPAVGFFTEVPLRTWILGIGLEKRFGDTGTSEWERNRQLFTSTNRSMSATIGLRGKFVHGFAYLGADILAGQVFALWRFGY</sequence>
<evidence type="ECO:0000256" key="1">
    <source>
        <dbReference type="SAM" id="SignalP"/>
    </source>
</evidence>
<accession>A0A2H0KCW7</accession>
<gene>
    <name evidence="2" type="ORF">COV91_04205</name>
</gene>
<protein>
    <submittedName>
        <fullName evidence="2">Uncharacterized protein</fullName>
    </submittedName>
</protein>
<comment type="caution">
    <text evidence="2">The sequence shown here is derived from an EMBL/GenBank/DDBJ whole genome shotgun (WGS) entry which is preliminary data.</text>
</comment>
<evidence type="ECO:0000313" key="2">
    <source>
        <dbReference type="EMBL" id="PIQ68413.1"/>
    </source>
</evidence>
<evidence type="ECO:0000313" key="3">
    <source>
        <dbReference type="Proteomes" id="UP000229342"/>
    </source>
</evidence>
<reference evidence="2 3" key="1">
    <citation type="submission" date="2017-09" db="EMBL/GenBank/DDBJ databases">
        <title>Depth-based differentiation of microbial function through sediment-hosted aquifers and enrichment of novel symbionts in the deep terrestrial subsurface.</title>
        <authorList>
            <person name="Probst A.J."/>
            <person name="Ladd B."/>
            <person name="Jarett J.K."/>
            <person name="Geller-Mcgrath D.E."/>
            <person name="Sieber C.M."/>
            <person name="Emerson J.B."/>
            <person name="Anantharaman K."/>
            <person name="Thomas B.C."/>
            <person name="Malmstrom R."/>
            <person name="Stieglmeier M."/>
            <person name="Klingl A."/>
            <person name="Woyke T."/>
            <person name="Ryan C.M."/>
            <person name="Banfield J.F."/>
        </authorList>
    </citation>
    <scope>NUCLEOTIDE SEQUENCE [LARGE SCALE GENOMIC DNA]</scope>
    <source>
        <strain evidence="2">CG11_big_fil_rev_8_21_14_0_20_46_11</strain>
    </source>
</reference>
<feature type="chain" id="PRO_5013950540" evidence="1">
    <location>
        <begin position="20"/>
        <end position="282"/>
    </location>
</feature>
<proteinExistence type="predicted"/>
<name>A0A2H0KCW7_9BACT</name>
<dbReference type="AlphaFoldDB" id="A0A2H0KCW7"/>
<dbReference type="Proteomes" id="UP000229342">
    <property type="component" value="Unassembled WGS sequence"/>
</dbReference>
<organism evidence="2 3">
    <name type="scientific">Candidatus Taylorbacteria bacterium CG11_big_fil_rev_8_21_14_0_20_46_11</name>
    <dbReference type="NCBI Taxonomy" id="1975025"/>
    <lineage>
        <taxon>Bacteria</taxon>
        <taxon>Candidatus Tayloriibacteriota</taxon>
    </lineage>
</organism>
<keyword evidence="1" id="KW-0732">Signal</keyword>
<feature type="signal peptide" evidence="1">
    <location>
        <begin position="1"/>
        <end position="19"/>
    </location>
</feature>
<dbReference type="EMBL" id="PCVG01000054">
    <property type="protein sequence ID" value="PIQ68413.1"/>
    <property type="molecule type" value="Genomic_DNA"/>
</dbReference>